<dbReference type="Gene3D" id="3.40.50.2300">
    <property type="match status" value="2"/>
</dbReference>
<dbReference type="CDD" id="cd06306">
    <property type="entry name" value="PBP1_TorT-like"/>
    <property type="match status" value="1"/>
</dbReference>
<protein>
    <submittedName>
        <fullName evidence="6">TMAO reductase system periplasmic protein TorT</fullName>
    </submittedName>
</protein>
<reference evidence="6 7" key="1">
    <citation type="submission" date="2018-09" db="EMBL/GenBank/DDBJ databases">
        <title>Genome comparison of Alicycliphilus sp. BQ1, a polyurethanolytic bacterium, with its closest phylogenetic relatives Alicycliphilus denitrificans BC and K601, unable to attack polyurethane.</title>
        <authorList>
            <person name="Loza-Tavera H."/>
            <person name="Lozano L."/>
            <person name="Cevallos M."/>
            <person name="Maya-Lucas O."/>
            <person name="Garcia-Mena J."/>
            <person name="Hernandez J."/>
        </authorList>
    </citation>
    <scope>NUCLEOTIDE SEQUENCE [LARGE SCALE GENOMIC DNA]</scope>
    <source>
        <strain evidence="6 7">BQ1</strain>
    </source>
</reference>
<dbReference type="GO" id="GO:0030313">
    <property type="term" value="C:cell envelope"/>
    <property type="evidence" value="ECO:0007669"/>
    <property type="project" value="UniProtKB-SubCell"/>
</dbReference>
<dbReference type="Pfam" id="PF13407">
    <property type="entry name" value="Peripla_BP_4"/>
    <property type="match status" value="1"/>
</dbReference>
<dbReference type="InterPro" id="IPR025997">
    <property type="entry name" value="SBP_2_dom"/>
</dbReference>
<proteinExistence type="inferred from homology"/>
<dbReference type="GO" id="GO:0030246">
    <property type="term" value="F:carbohydrate binding"/>
    <property type="evidence" value="ECO:0007669"/>
    <property type="project" value="UniProtKB-ARBA"/>
</dbReference>
<organism evidence="6 7">
    <name type="scientific">Alicycliphilus denitrificans</name>
    <dbReference type="NCBI Taxonomy" id="179636"/>
    <lineage>
        <taxon>Bacteria</taxon>
        <taxon>Pseudomonadati</taxon>
        <taxon>Pseudomonadota</taxon>
        <taxon>Betaproteobacteria</taxon>
        <taxon>Burkholderiales</taxon>
        <taxon>Comamonadaceae</taxon>
        <taxon>Alicycliphilus</taxon>
    </lineage>
</organism>
<dbReference type="PANTHER" id="PTHR46847">
    <property type="entry name" value="D-ALLOSE-BINDING PERIPLASMIC PROTEIN-RELATED"/>
    <property type="match status" value="1"/>
</dbReference>
<feature type="chain" id="PRO_5018550844" evidence="4">
    <location>
        <begin position="40"/>
        <end position="364"/>
    </location>
</feature>
<dbReference type="AlphaFoldDB" id="A0A3R7LHQ7"/>
<comment type="caution">
    <text evidence="6">The sequence shown here is derived from an EMBL/GenBank/DDBJ whole genome shotgun (WGS) entry which is preliminary data.</text>
</comment>
<dbReference type="InterPro" id="IPR028082">
    <property type="entry name" value="Peripla_BP_I"/>
</dbReference>
<comment type="similarity">
    <text evidence="2">Belongs to the bacterial solute-binding protein 2 family.</text>
</comment>
<dbReference type="Proteomes" id="UP000216225">
    <property type="component" value="Unassembled WGS sequence"/>
</dbReference>
<evidence type="ECO:0000256" key="1">
    <source>
        <dbReference type="ARBA" id="ARBA00004196"/>
    </source>
</evidence>
<keyword evidence="3 4" id="KW-0732">Signal</keyword>
<evidence type="ECO:0000313" key="6">
    <source>
        <dbReference type="EMBL" id="RKJ99730.1"/>
    </source>
</evidence>
<dbReference type="NCBIfam" id="NF008185">
    <property type="entry name" value="PRK10936.1"/>
    <property type="match status" value="1"/>
</dbReference>
<sequence>MMYCQLFTSRSVQRSPTIRRLAQCFFLSLMFALAQPASGGDPPLSEIQARPSDYVPARKAGRAWVLCAVIPHIKDAYWLAVNYGMAEEARRLGVEVRFAEAGGYARQDVQREQILACSKDPGVHALLVGAVSRDILTPQLRHATAHLPVIGIVNAIDDAGVVATVGVDWDEMGRAAGAFLVNRIKRDEPELPIAWFPGPRSVSEGVDRKFRQAIEGSRVVVRATSWGDTGKAVQRNLLQQTLDQHLDVRYVVGNALMAEAAISVLRERGLHGRVGIVSTYLTPAIQRGILRGSVLAASTDFPVLQGRMSIGLAVNLLEKRPTPLHIAPVIRTVTADNIQTIDVADSLPPVLFAPQFVVRPDASR</sequence>
<evidence type="ECO:0000256" key="3">
    <source>
        <dbReference type="ARBA" id="ARBA00022729"/>
    </source>
</evidence>
<comment type="subcellular location">
    <subcellularLocation>
        <location evidence="1">Cell envelope</location>
    </subcellularLocation>
</comment>
<dbReference type="SUPFAM" id="SSF53822">
    <property type="entry name" value="Periplasmic binding protein-like I"/>
    <property type="match status" value="1"/>
</dbReference>
<gene>
    <name evidence="6" type="primary">torT</name>
    <name evidence="6" type="ORF">CE154_008435</name>
</gene>
<dbReference type="EMBL" id="NKDB02000001">
    <property type="protein sequence ID" value="RKJ99730.1"/>
    <property type="molecule type" value="Genomic_DNA"/>
</dbReference>
<evidence type="ECO:0000259" key="5">
    <source>
        <dbReference type="Pfam" id="PF13407"/>
    </source>
</evidence>
<dbReference type="PANTHER" id="PTHR46847:SF1">
    <property type="entry name" value="D-ALLOSE-BINDING PERIPLASMIC PROTEIN-RELATED"/>
    <property type="match status" value="1"/>
</dbReference>
<evidence type="ECO:0000256" key="2">
    <source>
        <dbReference type="ARBA" id="ARBA00007639"/>
    </source>
</evidence>
<feature type="domain" description="Periplasmic binding protein" evidence="5">
    <location>
        <begin position="69"/>
        <end position="319"/>
    </location>
</feature>
<evidence type="ECO:0000256" key="4">
    <source>
        <dbReference type="SAM" id="SignalP"/>
    </source>
</evidence>
<accession>A0A3R7LHQ7</accession>
<evidence type="ECO:0000313" key="7">
    <source>
        <dbReference type="Proteomes" id="UP000216225"/>
    </source>
</evidence>
<name>A0A3R7LHQ7_9BURK</name>
<feature type="signal peptide" evidence="4">
    <location>
        <begin position="1"/>
        <end position="39"/>
    </location>
</feature>